<name>A0AA41V2X5_PAPNU</name>
<protein>
    <recommendedName>
        <fullName evidence="2">5'-3' DNA helicase ZGRF1-like N-terminal domain-containing protein</fullName>
    </recommendedName>
</protein>
<dbReference type="PANTHER" id="PTHR28535:SF1">
    <property type="entry name" value="PROTEIN ZGRF1"/>
    <property type="match status" value="1"/>
</dbReference>
<dbReference type="GO" id="GO:0035861">
    <property type="term" value="C:site of double-strand break"/>
    <property type="evidence" value="ECO:0007669"/>
    <property type="project" value="TreeGrafter"/>
</dbReference>
<feature type="non-terminal residue" evidence="3">
    <location>
        <position position="646"/>
    </location>
</feature>
<dbReference type="EMBL" id="JAJJMA010094695">
    <property type="protein sequence ID" value="MCL7029837.1"/>
    <property type="molecule type" value="Genomic_DNA"/>
</dbReference>
<keyword evidence="4" id="KW-1185">Reference proteome</keyword>
<dbReference type="GO" id="GO:0005634">
    <property type="term" value="C:nucleus"/>
    <property type="evidence" value="ECO:0007669"/>
    <property type="project" value="TreeGrafter"/>
</dbReference>
<dbReference type="GO" id="GO:0006302">
    <property type="term" value="P:double-strand break repair"/>
    <property type="evidence" value="ECO:0007669"/>
    <property type="project" value="TreeGrafter"/>
</dbReference>
<feature type="region of interest" description="Disordered" evidence="1">
    <location>
        <begin position="538"/>
        <end position="573"/>
    </location>
</feature>
<evidence type="ECO:0000313" key="3">
    <source>
        <dbReference type="EMBL" id="MCL7029837.1"/>
    </source>
</evidence>
<dbReference type="Pfam" id="PF10382">
    <property type="entry name" value="ZGRF1-like_N"/>
    <property type="match status" value="2"/>
</dbReference>
<feature type="domain" description="5'-3' DNA helicase ZGRF1-like N-terminal" evidence="2">
    <location>
        <begin position="1"/>
        <end position="73"/>
    </location>
</feature>
<feature type="compositionally biased region" description="Basic and acidic residues" evidence="1">
    <location>
        <begin position="556"/>
        <end position="573"/>
    </location>
</feature>
<dbReference type="AlphaFoldDB" id="A0AA41V2X5"/>
<reference evidence="3" key="1">
    <citation type="submission" date="2022-03" db="EMBL/GenBank/DDBJ databases">
        <title>A functionally conserved STORR gene fusion in Papaver species that diverged 16.8 million years ago.</title>
        <authorList>
            <person name="Catania T."/>
        </authorList>
    </citation>
    <scope>NUCLEOTIDE SEQUENCE</scope>
    <source>
        <strain evidence="3">S-191538</strain>
    </source>
</reference>
<evidence type="ECO:0000259" key="2">
    <source>
        <dbReference type="Pfam" id="PF10382"/>
    </source>
</evidence>
<comment type="caution">
    <text evidence="3">The sequence shown here is derived from an EMBL/GenBank/DDBJ whole genome shotgun (WGS) entry which is preliminary data.</text>
</comment>
<dbReference type="InterPro" id="IPR052800">
    <property type="entry name" value="DNA_Repair_Helicase_ZGRF1"/>
</dbReference>
<organism evidence="3 4">
    <name type="scientific">Papaver nudicaule</name>
    <name type="common">Iceland poppy</name>
    <dbReference type="NCBI Taxonomy" id="74823"/>
    <lineage>
        <taxon>Eukaryota</taxon>
        <taxon>Viridiplantae</taxon>
        <taxon>Streptophyta</taxon>
        <taxon>Embryophyta</taxon>
        <taxon>Tracheophyta</taxon>
        <taxon>Spermatophyta</taxon>
        <taxon>Magnoliopsida</taxon>
        <taxon>Ranunculales</taxon>
        <taxon>Papaveraceae</taxon>
        <taxon>Papaveroideae</taxon>
        <taxon>Papaver</taxon>
    </lineage>
</organism>
<dbReference type="PANTHER" id="PTHR28535">
    <property type="entry name" value="ZINC FINGER GRF-TYPE CONTAINING 1"/>
    <property type="match status" value="1"/>
</dbReference>
<sequence length="646" mass="70328">WHVLYTTQLTQKAKRYHDGTIQLETCGSLQNQVLLFDSRKILLDSKFLKKGEVVRSGETMVFDGHLVEVGDPEASSLDSTAEGFKLADVAPGAGLVKESGARTKMEHELKPKHETCYVNKASELVNREALREKVNEWHAMYTTQVTQKAKKYHDGFLQLSICVSQRKQVILLDEEGIILSKKYLNSSEVVKTGLTLTVSNYLVEIGDPKIPKGEQMSVDSSVKHATLGAHSGRFTVDKIKPSPDDTRKKSVHHALIKEDSSSAKHVDAYSSRFSIGNPGDGANSDPSEKHVGQYSNKFNVETIKLGPSSAKNNSMRDDISFVCVGLKDDTSSGEHVPAHSSSFSVDKNKFNNIATINKPMRDVGQILFTLKKPTASDNLAPTAKPSVEQLFSSKSSDSLHFGPGVKLPALNTQELKCSSDIDYSLEDNNGSMSRYMKNLMGCYRSGISQSKVSQHLPTSTVDADNLGHSNFVKSNVANISKFDPCNPGKRTIYPHSLAAEPQDSKGVELGYPEKRNVSPYSPLAGHQVSVVVVDSTEERQAHGTSAASDGLSGDGKLGESHISRSLEGSHDKEINSAEYVKNSNQDSADRLGTDTMLDRGLSATVSAALNSPSALDDAYNDPPEVLPKVAEERSGFDEFPSFDLGF</sequence>
<proteinExistence type="predicted"/>
<feature type="domain" description="5'-3' DNA helicase ZGRF1-like N-terminal" evidence="2">
    <location>
        <begin position="134"/>
        <end position="207"/>
    </location>
</feature>
<evidence type="ECO:0000256" key="1">
    <source>
        <dbReference type="SAM" id="MobiDB-lite"/>
    </source>
</evidence>
<dbReference type="InterPro" id="IPR018838">
    <property type="entry name" value="ZGRF1-like_N"/>
</dbReference>
<evidence type="ECO:0000313" key="4">
    <source>
        <dbReference type="Proteomes" id="UP001177140"/>
    </source>
</evidence>
<dbReference type="Proteomes" id="UP001177140">
    <property type="component" value="Unassembled WGS sequence"/>
</dbReference>
<gene>
    <name evidence="3" type="ORF">MKW94_023362</name>
</gene>
<accession>A0AA41V2X5</accession>